<keyword evidence="4" id="KW-0479">Metal-binding</keyword>
<dbReference type="InterPro" id="IPR016167">
    <property type="entry name" value="FAD-bd_PCMH_sub1"/>
</dbReference>
<dbReference type="AlphaFoldDB" id="A0A840UGI6"/>
<evidence type="ECO:0000256" key="3">
    <source>
        <dbReference type="ARBA" id="ARBA00022630"/>
    </source>
</evidence>
<dbReference type="InterPro" id="IPR036318">
    <property type="entry name" value="FAD-bd_PCMH-like_sf"/>
</dbReference>
<dbReference type="InterPro" id="IPR016171">
    <property type="entry name" value="Vanillyl_alc_oxidase_C-sub2"/>
</dbReference>
<keyword evidence="9" id="KW-0411">Iron-sulfur</keyword>
<dbReference type="EMBL" id="JACHFH010000026">
    <property type="protein sequence ID" value="MBB5336861.1"/>
    <property type="molecule type" value="Genomic_DNA"/>
</dbReference>
<dbReference type="PANTHER" id="PTHR11748:SF111">
    <property type="entry name" value="D-LACTATE DEHYDROGENASE, MITOCHONDRIAL-RELATED"/>
    <property type="match status" value="1"/>
</dbReference>
<evidence type="ECO:0000259" key="12">
    <source>
        <dbReference type="PROSITE" id="PS51379"/>
    </source>
</evidence>
<dbReference type="GO" id="GO:0004458">
    <property type="term" value="F:D-lactate dehydrogenase (cytochrome) activity"/>
    <property type="evidence" value="ECO:0007669"/>
    <property type="project" value="UniProtKB-EC"/>
</dbReference>
<accession>A0A840UGI6</accession>
<dbReference type="InterPro" id="IPR017896">
    <property type="entry name" value="4Fe4S_Fe-S-bd"/>
</dbReference>
<sequence>MTAAKNIIKDINSLPTQYQEFYHSIAQVIPKERIVVDPVLTYAYGVDASLYRMTPKIVVKTRNIEEVIELINEARKKKIALNFRGAGTSLCGQSLTDSVLVVMTEGWQNHLVTDNGNKITLQAGVLGSLANLYLKPYARKIGPDPASTSHAVVAGIASNNASGMCCGVADNSYHTLVDMKLVFMDGSVLDTADKDSCQNWKQTHKELIEELENIRNEIKKDSELGQLIAHKFKIKNTTGYALNSFVDYNDPIDILKHLIIGSEGTLAVITEITYKTVIDHKYKASALMIFPDIKTACLAVMKLSRPLVFAAELLDRVSLKSVEEKEGIPSYIKDLPDKATALLVEIRTSEEKALYQQIDAVKDVLKDMHTLRPIEFTAVPKEYEVFWKIRSGIFPAVGGMREVGTTVIIEDVAFPKAKLADAVTTLRKCMDDNGYSDGIIYGHALDGSVHFVFTQAFKTEKDRLQYKKFIEDICEFVVKQYDGSLKAEHGTGRNMAPFVKFEWGEKAYKIMQRIKKAFDPERMLNPDVIITDNYELFVENIKAMPKANDIIDKCIECGYCEAHCPSHNLTLSPRQRTATQREIARLELTGENNALMERFKDEFNYLGEQTCAVDGLCQLECPLSINTGDFTKYERSLHHQTEQSQHAAKFIDEHFAGVSSVMKLGLTGANVAHSVIGTAAMNYISKKLHKSSEGKIPQWTEWMPKSGHTPSNVLTAADADKPKIIYYPSCVTRMMGPAKKDYDQRQLNDVMLSLLKKAGYAVIIPENLDKYCCGMPFESEGYFAIADSMSANLEKMLLEVTENGKYPVLCDTSPCVYRMKKVMTKKLKIYDTVEFIYDCLLDKLHLEKTDETVMLHITCSSRKMGDAEKFKAIAEACARKVVVPEKVHCCGFSGDKGFTNPELNQSALEHLNEAIPTDCTHGYSNSRTCEVGLSAKSGICYQSIAYLVDECAHN</sequence>
<evidence type="ECO:0000256" key="6">
    <source>
        <dbReference type="ARBA" id="ARBA00022946"/>
    </source>
</evidence>
<evidence type="ECO:0000313" key="14">
    <source>
        <dbReference type="EMBL" id="MBB5336861.1"/>
    </source>
</evidence>
<dbReference type="InterPro" id="IPR016166">
    <property type="entry name" value="FAD-bd_PCMH"/>
</dbReference>
<dbReference type="GO" id="GO:0071949">
    <property type="term" value="F:FAD binding"/>
    <property type="evidence" value="ECO:0007669"/>
    <property type="project" value="InterPro"/>
</dbReference>
<comment type="cofactor">
    <cofactor evidence="1">
        <name>FAD</name>
        <dbReference type="ChEBI" id="CHEBI:57692"/>
    </cofactor>
</comment>
<comment type="similarity">
    <text evidence="2">Belongs to the FAD-binding oxidoreductase/transferase type 4 family.</text>
</comment>
<dbReference type="GO" id="GO:0008720">
    <property type="term" value="F:D-lactate dehydrogenase (NAD+) activity"/>
    <property type="evidence" value="ECO:0007669"/>
    <property type="project" value="TreeGrafter"/>
</dbReference>
<protein>
    <recommendedName>
        <fullName evidence="10">D-lactate dehydrogenase (cytochrome)</fullName>
        <ecNumber evidence="10">1.1.2.4</ecNumber>
    </recommendedName>
</protein>
<evidence type="ECO:0000256" key="11">
    <source>
        <dbReference type="SAM" id="Coils"/>
    </source>
</evidence>
<dbReference type="PANTHER" id="PTHR11748">
    <property type="entry name" value="D-LACTATE DEHYDROGENASE"/>
    <property type="match status" value="1"/>
</dbReference>
<proteinExistence type="inferred from homology"/>
<dbReference type="PROSITE" id="PS51387">
    <property type="entry name" value="FAD_PCMH"/>
    <property type="match status" value="1"/>
</dbReference>
<dbReference type="RefSeq" id="WP_183862184.1">
    <property type="nucleotide sequence ID" value="NZ_JACHFH010000026.1"/>
</dbReference>
<dbReference type="EC" id="1.1.2.4" evidence="10"/>
<dbReference type="Gene3D" id="3.30.70.2740">
    <property type="match status" value="1"/>
</dbReference>
<dbReference type="Pfam" id="PF12838">
    <property type="entry name" value="Fer4_7"/>
    <property type="match status" value="1"/>
</dbReference>
<dbReference type="GO" id="GO:0046872">
    <property type="term" value="F:metal ion binding"/>
    <property type="evidence" value="ECO:0007669"/>
    <property type="project" value="UniProtKB-KW"/>
</dbReference>
<evidence type="ECO:0000256" key="2">
    <source>
        <dbReference type="ARBA" id="ARBA00008000"/>
    </source>
</evidence>
<dbReference type="GO" id="GO:0051536">
    <property type="term" value="F:iron-sulfur cluster binding"/>
    <property type="evidence" value="ECO:0007669"/>
    <property type="project" value="UniProtKB-KW"/>
</dbReference>
<keyword evidence="8" id="KW-0408">Iron</keyword>
<keyword evidence="5" id="KW-0274">FAD</keyword>
<reference evidence="14 15" key="1">
    <citation type="submission" date="2020-08" db="EMBL/GenBank/DDBJ databases">
        <title>Genomic Encyclopedia of Type Strains, Phase IV (KMG-IV): sequencing the most valuable type-strain genomes for metagenomic binning, comparative biology and taxonomic classification.</title>
        <authorList>
            <person name="Goeker M."/>
        </authorList>
    </citation>
    <scope>NUCLEOTIDE SEQUENCE [LARGE SCALE GENOMIC DNA]</scope>
    <source>
        <strain evidence="14 15">DSM 24661</strain>
    </source>
</reference>
<dbReference type="InterPro" id="IPR004113">
    <property type="entry name" value="FAD-bd_oxidored_4_C"/>
</dbReference>
<dbReference type="PROSITE" id="PS51379">
    <property type="entry name" value="4FE4S_FER_2"/>
    <property type="match status" value="1"/>
</dbReference>
<feature type="coiled-coil region" evidence="11">
    <location>
        <begin position="197"/>
        <end position="224"/>
    </location>
</feature>
<dbReference type="Gene3D" id="1.10.45.10">
    <property type="entry name" value="Vanillyl-alcohol Oxidase, Chain A, domain 4"/>
    <property type="match status" value="1"/>
</dbReference>
<dbReference type="Gene3D" id="3.30.465.10">
    <property type="match status" value="1"/>
</dbReference>
<evidence type="ECO:0000256" key="9">
    <source>
        <dbReference type="ARBA" id="ARBA00023014"/>
    </source>
</evidence>
<evidence type="ECO:0000256" key="8">
    <source>
        <dbReference type="ARBA" id="ARBA00023004"/>
    </source>
</evidence>
<comment type="caution">
    <text evidence="14">The sequence shown here is derived from an EMBL/GenBank/DDBJ whole genome shotgun (WGS) entry which is preliminary data.</text>
</comment>
<dbReference type="InterPro" id="IPR016169">
    <property type="entry name" value="FAD-bd_PCMH_sub2"/>
</dbReference>
<feature type="domain" description="FAD-binding PCMH-type" evidence="13">
    <location>
        <begin position="51"/>
        <end position="279"/>
    </location>
</feature>
<dbReference type="Gene3D" id="1.10.1060.10">
    <property type="entry name" value="Alpha-helical ferredoxin"/>
    <property type="match status" value="1"/>
</dbReference>
<dbReference type="SUPFAM" id="SSF55103">
    <property type="entry name" value="FAD-linked oxidases, C-terminal domain"/>
    <property type="match status" value="1"/>
</dbReference>
<dbReference type="InterPro" id="IPR016164">
    <property type="entry name" value="FAD-linked_Oxase-like_C"/>
</dbReference>
<evidence type="ECO:0000256" key="1">
    <source>
        <dbReference type="ARBA" id="ARBA00001974"/>
    </source>
</evidence>
<name>A0A840UGI6_9FIRM</name>
<keyword evidence="7" id="KW-0560">Oxidoreductase</keyword>
<evidence type="ECO:0000256" key="7">
    <source>
        <dbReference type="ARBA" id="ARBA00023002"/>
    </source>
</evidence>
<dbReference type="Pfam" id="PF02913">
    <property type="entry name" value="FAD-oxidase_C"/>
    <property type="match status" value="1"/>
</dbReference>
<dbReference type="GO" id="GO:1903457">
    <property type="term" value="P:lactate catabolic process"/>
    <property type="evidence" value="ECO:0007669"/>
    <property type="project" value="TreeGrafter"/>
</dbReference>
<dbReference type="Proteomes" id="UP000559117">
    <property type="component" value="Unassembled WGS sequence"/>
</dbReference>
<feature type="domain" description="4Fe-4S ferredoxin-type" evidence="12">
    <location>
        <begin position="543"/>
        <end position="574"/>
    </location>
</feature>
<keyword evidence="3" id="KW-0285">Flavoprotein</keyword>
<dbReference type="InterPro" id="IPR006094">
    <property type="entry name" value="Oxid_FAD_bind_N"/>
</dbReference>
<dbReference type="InterPro" id="IPR009051">
    <property type="entry name" value="Helical_ferredxn"/>
</dbReference>
<evidence type="ECO:0000259" key="13">
    <source>
        <dbReference type="PROSITE" id="PS51387"/>
    </source>
</evidence>
<evidence type="ECO:0000256" key="5">
    <source>
        <dbReference type="ARBA" id="ARBA00022827"/>
    </source>
</evidence>
<dbReference type="InterPro" id="IPR004017">
    <property type="entry name" value="Cys_rich_dom"/>
</dbReference>
<dbReference type="InterPro" id="IPR017900">
    <property type="entry name" value="4Fe4S_Fe_S_CS"/>
</dbReference>
<dbReference type="Gene3D" id="3.30.43.10">
    <property type="entry name" value="Uridine Diphospho-n-acetylenolpyruvylglucosamine Reductase, domain 2"/>
    <property type="match status" value="1"/>
</dbReference>
<evidence type="ECO:0000256" key="10">
    <source>
        <dbReference type="ARBA" id="ARBA00038897"/>
    </source>
</evidence>
<organism evidence="14 15">
    <name type="scientific">Pectinatus brassicae</name>
    <dbReference type="NCBI Taxonomy" id="862415"/>
    <lineage>
        <taxon>Bacteria</taxon>
        <taxon>Bacillati</taxon>
        <taxon>Bacillota</taxon>
        <taxon>Negativicutes</taxon>
        <taxon>Selenomonadales</taxon>
        <taxon>Selenomonadaceae</taxon>
        <taxon>Pectinatus</taxon>
    </lineage>
</organism>
<evidence type="ECO:0000256" key="4">
    <source>
        <dbReference type="ARBA" id="ARBA00022723"/>
    </source>
</evidence>
<dbReference type="PROSITE" id="PS00198">
    <property type="entry name" value="4FE4S_FER_1"/>
    <property type="match status" value="1"/>
</dbReference>
<dbReference type="SUPFAM" id="SSF46548">
    <property type="entry name" value="alpha-helical ferredoxin"/>
    <property type="match status" value="1"/>
</dbReference>
<dbReference type="SUPFAM" id="SSF56176">
    <property type="entry name" value="FAD-binding/transporter-associated domain-like"/>
    <property type="match status" value="1"/>
</dbReference>
<gene>
    <name evidence="14" type="ORF">HNR32_002016</name>
</gene>
<keyword evidence="6" id="KW-0809">Transit peptide</keyword>
<dbReference type="Pfam" id="PF02754">
    <property type="entry name" value="CCG"/>
    <property type="match status" value="2"/>
</dbReference>
<keyword evidence="15" id="KW-1185">Reference proteome</keyword>
<dbReference type="Pfam" id="PF01565">
    <property type="entry name" value="FAD_binding_4"/>
    <property type="match status" value="1"/>
</dbReference>
<keyword evidence="11" id="KW-0175">Coiled coil</keyword>
<evidence type="ECO:0000313" key="15">
    <source>
        <dbReference type="Proteomes" id="UP000559117"/>
    </source>
</evidence>